<organism evidence="2">
    <name type="scientific">Gallibacterium anatis</name>
    <dbReference type="NCBI Taxonomy" id="750"/>
    <lineage>
        <taxon>Bacteria</taxon>
        <taxon>Pseudomonadati</taxon>
        <taxon>Pseudomonadota</taxon>
        <taxon>Gammaproteobacteria</taxon>
        <taxon>Pasteurellales</taxon>
        <taxon>Pasteurellaceae</taxon>
        <taxon>Gallibacterium</taxon>
    </lineage>
</organism>
<evidence type="ECO:0000256" key="1">
    <source>
        <dbReference type="SAM" id="MobiDB-lite"/>
    </source>
</evidence>
<accession>A0A930UX75</accession>
<protein>
    <submittedName>
        <fullName evidence="2">Uncharacterized protein</fullName>
    </submittedName>
</protein>
<name>A0A930UX75_9PAST</name>
<dbReference type="AlphaFoldDB" id="A0A930UX75"/>
<proteinExistence type="predicted"/>
<feature type="region of interest" description="Disordered" evidence="1">
    <location>
        <begin position="1"/>
        <end position="21"/>
    </location>
</feature>
<evidence type="ECO:0000313" key="2">
    <source>
        <dbReference type="EMBL" id="MBF4103050.1"/>
    </source>
</evidence>
<reference evidence="2" key="1">
    <citation type="submission" date="2020-11" db="EMBL/GenBank/DDBJ databases">
        <title>Gallibacterium anatis 1637, full genome, WGS.</title>
        <authorList>
            <person name="Laishevtcev A.I."/>
            <person name="Yakimova E.A."/>
            <person name="Petkovich D."/>
            <person name="Stepanova T.V."/>
            <person name="Kalendr R.S."/>
            <person name="Rubalsky E.O."/>
            <person name="Zulkarneev E.R."/>
            <person name="Aleshkin A.V."/>
        </authorList>
    </citation>
    <scope>NUCLEOTIDE SEQUENCE</scope>
    <source>
        <strain evidence="2">1637</strain>
    </source>
</reference>
<sequence>MIDTTAPDAATAVNDQNGNVTITLPHNAPQDDYVEVMVGNKKVTLTSDGNNGWTSSDTTLVPTPRDNEVTISYTVAPSGTGVSVQL</sequence>
<gene>
    <name evidence="2" type="ORF">INT80_13580</name>
</gene>
<dbReference type="EMBL" id="JADION010000048">
    <property type="protein sequence ID" value="MBF4103050.1"/>
    <property type="molecule type" value="Genomic_DNA"/>
</dbReference>
<comment type="caution">
    <text evidence="2">The sequence shown here is derived from an EMBL/GenBank/DDBJ whole genome shotgun (WGS) entry which is preliminary data.</text>
</comment>